<dbReference type="SUPFAM" id="SSF82649">
    <property type="entry name" value="SufE/NifU"/>
    <property type="match status" value="1"/>
</dbReference>
<proteinExistence type="predicted"/>
<dbReference type="EMBL" id="UASJ01000001">
    <property type="protein sequence ID" value="SQB64376.1"/>
    <property type="molecule type" value="Genomic_DNA"/>
</dbReference>
<dbReference type="Proteomes" id="UP000250245">
    <property type="component" value="Unassembled WGS sequence"/>
</dbReference>
<dbReference type="GeneID" id="55565970"/>
<dbReference type="PANTHER" id="PTHR10093">
    <property type="entry name" value="IRON-SULFUR CLUSTER ASSEMBLY ENZYME NIFU HOMOLOG"/>
    <property type="match status" value="1"/>
</dbReference>
<dbReference type="AlphaFoldDB" id="A0A2X2YIW6"/>
<gene>
    <name evidence="3" type="primary">nifU</name>
    <name evidence="3" type="ORF">NCTC11820_00720</name>
</gene>
<dbReference type="NCBIfam" id="TIGR01994">
    <property type="entry name" value="SUF_scaf_2"/>
    <property type="match status" value="1"/>
</dbReference>
<dbReference type="RefSeq" id="WP_004006626.1">
    <property type="nucleotide sequence ID" value="NZ_CAMYEK010000004.1"/>
</dbReference>
<name>A0A2X2YIW6_9ACTO</name>
<dbReference type="GO" id="GO:0005506">
    <property type="term" value="F:iron ion binding"/>
    <property type="evidence" value="ECO:0007669"/>
    <property type="project" value="InterPro"/>
</dbReference>
<dbReference type="GO" id="GO:0016226">
    <property type="term" value="P:iron-sulfur cluster assembly"/>
    <property type="evidence" value="ECO:0007669"/>
    <property type="project" value="InterPro"/>
</dbReference>
<organism evidence="3 4">
    <name type="scientific">Mobiluncus curtisii</name>
    <dbReference type="NCBI Taxonomy" id="2051"/>
    <lineage>
        <taxon>Bacteria</taxon>
        <taxon>Bacillati</taxon>
        <taxon>Actinomycetota</taxon>
        <taxon>Actinomycetes</taxon>
        <taxon>Actinomycetales</taxon>
        <taxon>Actinomycetaceae</taxon>
        <taxon>Mobiluncus</taxon>
    </lineage>
</organism>
<evidence type="ECO:0000259" key="2">
    <source>
        <dbReference type="Pfam" id="PF01592"/>
    </source>
</evidence>
<accession>A0A2X2YIW6</accession>
<evidence type="ECO:0000313" key="4">
    <source>
        <dbReference type="Proteomes" id="UP000250245"/>
    </source>
</evidence>
<dbReference type="CDD" id="cd06664">
    <property type="entry name" value="IscU_like"/>
    <property type="match status" value="1"/>
</dbReference>
<dbReference type="InterPro" id="IPR002871">
    <property type="entry name" value="NIF_FeS_clus_asmbl_NifU_N"/>
</dbReference>
<sequence length="180" mass="19684">MNELENLYQQLILEQSKARHGAGTLPGWAASSHQVNPTCGDEVTLQVKVTDGKLRELVWDGHGCSISQASLSMMWELVQGQDLEAVHGLEQDFNEMMHSRGRGVDEDLLDRLGDASSLEGVSRYVNRVKCALLGWMALKDALAQAEVTDGTGGGTQTAPHCDPKVMNRTCDPQHPQMAKE</sequence>
<evidence type="ECO:0000256" key="1">
    <source>
        <dbReference type="SAM" id="MobiDB-lite"/>
    </source>
</evidence>
<evidence type="ECO:0000313" key="3">
    <source>
        <dbReference type="EMBL" id="SQB64376.1"/>
    </source>
</evidence>
<feature type="region of interest" description="Disordered" evidence="1">
    <location>
        <begin position="150"/>
        <end position="180"/>
    </location>
</feature>
<dbReference type="Gene3D" id="3.90.1010.10">
    <property type="match status" value="1"/>
</dbReference>
<dbReference type="GO" id="GO:0051536">
    <property type="term" value="F:iron-sulfur cluster binding"/>
    <property type="evidence" value="ECO:0007669"/>
    <property type="project" value="InterPro"/>
</dbReference>
<reference evidence="3 4" key="1">
    <citation type="submission" date="2018-06" db="EMBL/GenBank/DDBJ databases">
        <authorList>
            <consortium name="Pathogen Informatics"/>
            <person name="Doyle S."/>
        </authorList>
    </citation>
    <scope>NUCLEOTIDE SEQUENCE [LARGE SCALE GENOMIC DNA]</scope>
    <source>
        <strain evidence="3 4">NCTC11820</strain>
    </source>
</reference>
<dbReference type="OMA" id="MKLDSMY"/>
<feature type="domain" description="NIF system FeS cluster assembly NifU N-terminal" evidence="2">
    <location>
        <begin position="8"/>
        <end position="130"/>
    </location>
</feature>
<dbReference type="Pfam" id="PF01592">
    <property type="entry name" value="NifU_N"/>
    <property type="match status" value="1"/>
</dbReference>
<protein>
    <submittedName>
        <fullName evidence="3">NifU-like protein</fullName>
    </submittedName>
</protein>